<gene>
    <name evidence="1" type="ORF">GPM918_LOCUS31257</name>
    <name evidence="2" type="ORF">SRO942_LOCUS31894</name>
</gene>
<evidence type="ECO:0000313" key="2">
    <source>
        <dbReference type="EMBL" id="CAF4234544.1"/>
    </source>
</evidence>
<dbReference type="AlphaFoldDB" id="A0A815HTW8"/>
<sequence>MVESTLLSIVLLDSDIIQSDDCRDALTHLNSCISCVNTFVNVDQCIDYIKSRSISEKVHFIISGSYAENIINLSIFNIPQIHTVYIHCKNTAKYQYLLELCPNLDGIYDNKSYLLTSLIRSMNDREPHSTFIKIINPDFYQQNNIRNLNKDTETFVWFQLLIHLLLRTEQTQESKMEMLNFCRQYYKVIL</sequence>
<keyword evidence="3" id="KW-1185">Reference proteome</keyword>
<name>A0A815HTW8_9BILA</name>
<dbReference type="EMBL" id="CAJOBC010068586">
    <property type="protein sequence ID" value="CAF4234544.1"/>
    <property type="molecule type" value="Genomic_DNA"/>
</dbReference>
<proteinExistence type="predicted"/>
<comment type="caution">
    <text evidence="1">The sequence shown here is derived from an EMBL/GenBank/DDBJ whole genome shotgun (WGS) entry which is preliminary data.</text>
</comment>
<evidence type="ECO:0000313" key="1">
    <source>
        <dbReference type="EMBL" id="CAF1358437.1"/>
    </source>
</evidence>
<evidence type="ECO:0000313" key="3">
    <source>
        <dbReference type="Proteomes" id="UP000663829"/>
    </source>
</evidence>
<accession>A0A815HTW8</accession>
<protein>
    <submittedName>
        <fullName evidence="1">Uncharacterized protein</fullName>
    </submittedName>
</protein>
<dbReference type="Proteomes" id="UP000663829">
    <property type="component" value="Unassembled WGS sequence"/>
</dbReference>
<organism evidence="1 3">
    <name type="scientific">Didymodactylos carnosus</name>
    <dbReference type="NCBI Taxonomy" id="1234261"/>
    <lineage>
        <taxon>Eukaryota</taxon>
        <taxon>Metazoa</taxon>
        <taxon>Spiralia</taxon>
        <taxon>Gnathifera</taxon>
        <taxon>Rotifera</taxon>
        <taxon>Eurotatoria</taxon>
        <taxon>Bdelloidea</taxon>
        <taxon>Philodinida</taxon>
        <taxon>Philodinidae</taxon>
        <taxon>Didymodactylos</taxon>
    </lineage>
</organism>
<reference evidence="1" key="1">
    <citation type="submission" date="2021-02" db="EMBL/GenBank/DDBJ databases">
        <authorList>
            <person name="Nowell W R."/>
        </authorList>
    </citation>
    <scope>NUCLEOTIDE SEQUENCE</scope>
</reference>
<dbReference type="Proteomes" id="UP000681722">
    <property type="component" value="Unassembled WGS sequence"/>
</dbReference>
<dbReference type="EMBL" id="CAJNOQ010015284">
    <property type="protein sequence ID" value="CAF1358437.1"/>
    <property type="molecule type" value="Genomic_DNA"/>
</dbReference>